<dbReference type="OrthoDB" id="9973112at2"/>
<keyword evidence="1" id="KW-1133">Transmembrane helix</keyword>
<dbReference type="AlphaFoldDB" id="A0A1S9P9D7"/>
<dbReference type="EMBL" id="MBTF01000037">
    <property type="protein sequence ID" value="OOQ57198.1"/>
    <property type="molecule type" value="Genomic_DNA"/>
</dbReference>
<comment type="caution">
    <text evidence="2">The sequence shown here is derived from an EMBL/GenBank/DDBJ whole genome shotgun (WGS) entry which is preliminary data.</text>
</comment>
<dbReference type="Proteomes" id="UP000189739">
    <property type="component" value="Unassembled WGS sequence"/>
</dbReference>
<feature type="transmembrane region" description="Helical" evidence="1">
    <location>
        <begin position="22"/>
        <end position="41"/>
    </location>
</feature>
<keyword evidence="1" id="KW-0472">Membrane</keyword>
<evidence type="ECO:0000256" key="1">
    <source>
        <dbReference type="SAM" id="Phobius"/>
    </source>
</evidence>
<evidence type="ECO:0000313" key="2">
    <source>
        <dbReference type="EMBL" id="OOQ57198.1"/>
    </source>
</evidence>
<reference evidence="2 3" key="1">
    <citation type="submission" date="2016-07" db="EMBL/GenBank/DDBJ databases">
        <title>Genomic analysis of zinc-resistant bacterium Mucilaginibacter pedocola TBZ30.</title>
        <authorList>
            <person name="Huang J."/>
            <person name="Tang J."/>
        </authorList>
    </citation>
    <scope>NUCLEOTIDE SEQUENCE [LARGE SCALE GENOMIC DNA]</scope>
    <source>
        <strain evidence="2 3">TBZ30</strain>
    </source>
</reference>
<proteinExistence type="predicted"/>
<organism evidence="2 3">
    <name type="scientific">Mucilaginibacter pedocola</name>
    <dbReference type="NCBI Taxonomy" id="1792845"/>
    <lineage>
        <taxon>Bacteria</taxon>
        <taxon>Pseudomonadati</taxon>
        <taxon>Bacteroidota</taxon>
        <taxon>Sphingobacteriia</taxon>
        <taxon>Sphingobacteriales</taxon>
        <taxon>Sphingobacteriaceae</taxon>
        <taxon>Mucilaginibacter</taxon>
    </lineage>
</organism>
<keyword evidence="1" id="KW-0812">Transmembrane</keyword>
<keyword evidence="3" id="KW-1185">Reference proteome</keyword>
<gene>
    <name evidence="2" type="ORF">BC343_16905</name>
</gene>
<protein>
    <submittedName>
        <fullName evidence="2">Uncharacterized protein</fullName>
    </submittedName>
</protein>
<dbReference type="RefSeq" id="WP_078351072.1">
    <property type="nucleotide sequence ID" value="NZ_MBTF01000037.1"/>
</dbReference>
<accession>A0A1S9P9D7</accession>
<name>A0A1S9P9D7_9SPHI</name>
<sequence>MPSELLNFKLEHLSVGNAAQNLAFYTLVMLMILVVVVQNNAHRETGTRKAVLSYAARLSYMMHCAYHELYLAVRNLWPSRR</sequence>
<evidence type="ECO:0000313" key="3">
    <source>
        <dbReference type="Proteomes" id="UP000189739"/>
    </source>
</evidence>